<feature type="compositionally biased region" description="Low complexity" evidence="4">
    <location>
        <begin position="111"/>
        <end position="123"/>
    </location>
</feature>
<dbReference type="Pfam" id="PF03638">
    <property type="entry name" value="TCR"/>
    <property type="match status" value="1"/>
</dbReference>
<evidence type="ECO:0000313" key="7">
    <source>
        <dbReference type="Proteomes" id="UP001470230"/>
    </source>
</evidence>
<gene>
    <name evidence="6" type="ORF">M9Y10_037850</name>
</gene>
<feature type="compositionally biased region" description="Low complexity" evidence="4">
    <location>
        <begin position="11"/>
        <end position="52"/>
    </location>
</feature>
<comment type="similarity">
    <text evidence="2">Belongs to the lin-54 family.</text>
</comment>
<proteinExistence type="inferred from homology"/>
<evidence type="ECO:0000256" key="1">
    <source>
        <dbReference type="ARBA" id="ARBA00004123"/>
    </source>
</evidence>
<organism evidence="6 7">
    <name type="scientific">Tritrichomonas musculus</name>
    <dbReference type="NCBI Taxonomy" id="1915356"/>
    <lineage>
        <taxon>Eukaryota</taxon>
        <taxon>Metamonada</taxon>
        <taxon>Parabasalia</taxon>
        <taxon>Tritrichomonadida</taxon>
        <taxon>Tritrichomonadidae</taxon>
        <taxon>Tritrichomonas</taxon>
    </lineage>
</organism>
<dbReference type="InterPro" id="IPR005172">
    <property type="entry name" value="CRC"/>
</dbReference>
<dbReference type="Proteomes" id="UP001470230">
    <property type="component" value="Unassembled WGS sequence"/>
</dbReference>
<sequence>MTQAPPETDKNQQQPQAQIQPNQPAVQQPHPSTIQQPTVIPPIQQQPTVIPTQQPPAAPVVQAIPAAQQQPPPQIQINHPAVQQPQTSAIQQPTVIPPIQQPPSAQPPQAAPMAQPQAQAQPQQQPPKEEERVCSCESNCLTLDCPCFRRGRYCDHTCNCKKCKNNEEHAEERLEAIEQILSRDPMAFTAEETLNQEECQSICNFAMLTSSVDAEPFKVVQRDSPLSRLLTPDVINQAIRTVMSAANDDLKSATSENFEEHAENSVSKEFENVLITIVNHVKPAAPEQT</sequence>
<evidence type="ECO:0000313" key="6">
    <source>
        <dbReference type="EMBL" id="KAK8886817.1"/>
    </source>
</evidence>
<evidence type="ECO:0000259" key="5">
    <source>
        <dbReference type="PROSITE" id="PS51634"/>
    </source>
</evidence>
<comment type="caution">
    <text evidence="6">The sequence shown here is derived from an EMBL/GenBank/DDBJ whole genome shotgun (WGS) entry which is preliminary data.</text>
</comment>
<feature type="compositionally biased region" description="Pro residues" evidence="4">
    <location>
        <begin position="95"/>
        <end position="110"/>
    </location>
</feature>
<reference evidence="6 7" key="1">
    <citation type="submission" date="2024-04" db="EMBL/GenBank/DDBJ databases">
        <title>Tritrichomonas musculus Genome.</title>
        <authorList>
            <person name="Alves-Ferreira E."/>
            <person name="Grigg M."/>
            <person name="Lorenzi H."/>
            <person name="Galac M."/>
        </authorList>
    </citation>
    <scope>NUCLEOTIDE SEQUENCE [LARGE SCALE GENOMIC DNA]</scope>
    <source>
        <strain evidence="6 7">EAF2021</strain>
    </source>
</reference>
<evidence type="ECO:0000256" key="3">
    <source>
        <dbReference type="ARBA" id="ARBA00023242"/>
    </source>
</evidence>
<evidence type="ECO:0000256" key="4">
    <source>
        <dbReference type="SAM" id="MobiDB-lite"/>
    </source>
</evidence>
<feature type="domain" description="CRC" evidence="5">
    <location>
        <begin position="130"/>
        <end position="289"/>
    </location>
</feature>
<feature type="region of interest" description="Disordered" evidence="4">
    <location>
        <begin position="1"/>
        <end position="126"/>
    </location>
</feature>
<protein>
    <recommendedName>
        <fullName evidence="5">CRC domain-containing protein</fullName>
    </recommendedName>
</protein>
<evidence type="ECO:0000256" key="2">
    <source>
        <dbReference type="ARBA" id="ARBA00007267"/>
    </source>
</evidence>
<dbReference type="PANTHER" id="PTHR12446:SF34">
    <property type="entry name" value="PROTEIN LIN-54 HOMOLOG"/>
    <property type="match status" value="1"/>
</dbReference>
<comment type="subcellular location">
    <subcellularLocation>
        <location evidence="1">Nucleus</location>
    </subcellularLocation>
</comment>
<dbReference type="EMBL" id="JAPFFF010000006">
    <property type="protein sequence ID" value="KAK8886817.1"/>
    <property type="molecule type" value="Genomic_DNA"/>
</dbReference>
<feature type="compositionally biased region" description="Low complexity" evidence="4">
    <location>
        <begin position="59"/>
        <end position="69"/>
    </location>
</feature>
<keyword evidence="3" id="KW-0539">Nucleus</keyword>
<dbReference type="PANTHER" id="PTHR12446">
    <property type="entry name" value="TESMIN/TSO1-RELATED"/>
    <property type="match status" value="1"/>
</dbReference>
<dbReference type="SMART" id="SM01114">
    <property type="entry name" value="CXC"/>
    <property type="match status" value="1"/>
</dbReference>
<keyword evidence="7" id="KW-1185">Reference proteome</keyword>
<name>A0ABR2K8J1_9EUKA</name>
<dbReference type="InterPro" id="IPR028307">
    <property type="entry name" value="Lin-54_fam"/>
</dbReference>
<dbReference type="PROSITE" id="PS51634">
    <property type="entry name" value="CRC"/>
    <property type="match status" value="1"/>
</dbReference>
<accession>A0ABR2K8J1</accession>
<dbReference type="InterPro" id="IPR033467">
    <property type="entry name" value="Tesmin/TSO1-like_CXC"/>
</dbReference>